<name>A0A150KZN2_9BACI</name>
<organism evidence="1 2">
    <name type="scientific">Heyndrickxia sporothermodurans</name>
    <dbReference type="NCBI Taxonomy" id="46224"/>
    <lineage>
        <taxon>Bacteria</taxon>
        <taxon>Bacillati</taxon>
        <taxon>Bacillota</taxon>
        <taxon>Bacilli</taxon>
        <taxon>Bacillales</taxon>
        <taxon>Bacillaceae</taxon>
        <taxon>Heyndrickxia</taxon>
    </lineage>
</organism>
<proteinExistence type="predicted"/>
<dbReference type="AlphaFoldDB" id="A0A150KZN2"/>
<comment type="caution">
    <text evidence="1">The sequence shown here is derived from an EMBL/GenBank/DDBJ whole genome shotgun (WGS) entry which is preliminary data.</text>
</comment>
<dbReference type="EMBL" id="LQYN01000056">
    <property type="protein sequence ID" value="KYD05538.1"/>
    <property type="molecule type" value="Genomic_DNA"/>
</dbReference>
<reference evidence="1 2" key="1">
    <citation type="submission" date="2016-01" db="EMBL/GenBank/DDBJ databases">
        <title>Genome Sequences of Twelve Sporeforming Bacillus Species Isolated from Foods.</title>
        <authorList>
            <person name="Berendsen E.M."/>
            <person name="Wells-Bennik M.H."/>
            <person name="Krawcyk A.O."/>
            <person name="De Jong A."/>
            <person name="Holsappel S."/>
            <person name="Eijlander R.T."/>
            <person name="Kuipers O.P."/>
        </authorList>
    </citation>
    <scope>NUCLEOTIDE SEQUENCE [LARGE SCALE GENOMIC DNA]</scope>
    <source>
        <strain evidence="1 2">B4102</strain>
    </source>
</reference>
<sequence>MDESVRCGKMMNAIPFPCGRIRSLRVDEEPNFRSHVDESVCCG</sequence>
<accession>A0A150KZN2</accession>
<dbReference type="Proteomes" id="UP000075666">
    <property type="component" value="Unassembled WGS sequence"/>
</dbReference>
<evidence type="ECO:0000313" key="1">
    <source>
        <dbReference type="EMBL" id="KYD05538.1"/>
    </source>
</evidence>
<gene>
    <name evidence="1" type="ORF">B4102_3262</name>
</gene>
<evidence type="ECO:0000313" key="2">
    <source>
        <dbReference type="Proteomes" id="UP000075666"/>
    </source>
</evidence>
<keyword evidence="2" id="KW-1185">Reference proteome</keyword>
<protein>
    <submittedName>
        <fullName evidence="1">Uncharacterized protein</fullName>
    </submittedName>
</protein>